<dbReference type="EMBL" id="LSBI01000070">
    <property type="protein sequence ID" value="OAQ58135.1"/>
    <property type="molecule type" value="Genomic_DNA"/>
</dbReference>
<proteinExistence type="predicted"/>
<dbReference type="OMA" id="WALYHRS"/>
<dbReference type="InterPro" id="IPR021084">
    <property type="entry name" value="Het-s_prion_dom"/>
</dbReference>
<dbReference type="KEGG" id="plj:28893800"/>
<protein>
    <submittedName>
        <fullName evidence="3">Prion-inhibition and propagation domain-containing protein</fullName>
    </submittedName>
</protein>
<gene>
    <name evidence="3" type="ORF">VFPFJ_11684</name>
</gene>
<dbReference type="InterPro" id="IPR029498">
    <property type="entry name" value="HeLo_dom"/>
</dbReference>
<feature type="domain" description="Prion-inhibition and propagation HeLo" evidence="2">
    <location>
        <begin position="6"/>
        <end position="198"/>
    </location>
</feature>
<name>A0A179EY62_PURLI</name>
<keyword evidence="3" id="KW-0034">Amyloid</keyword>
<feature type="domain" description="Het-s prion-forming" evidence="1">
    <location>
        <begin position="218"/>
        <end position="282"/>
    </location>
</feature>
<dbReference type="PANTHER" id="PTHR37542:SF3">
    <property type="entry name" value="PRION-INHIBITION AND PROPAGATION HELO DOMAIN-CONTAINING PROTEIN"/>
    <property type="match status" value="1"/>
</dbReference>
<dbReference type="PANTHER" id="PTHR37542">
    <property type="entry name" value="HELO DOMAIN-CONTAINING PROTEIN-RELATED"/>
    <property type="match status" value="1"/>
</dbReference>
<comment type="caution">
    <text evidence="3">The sequence shown here is derived from an EMBL/GenBank/DDBJ whole genome shotgun (WGS) entry which is preliminary data.</text>
</comment>
<evidence type="ECO:0000259" key="1">
    <source>
        <dbReference type="Pfam" id="PF11558"/>
    </source>
</evidence>
<dbReference type="Gene3D" id="1.20.120.1020">
    <property type="entry name" value="Prion-inhibition and propagation, HeLo domain"/>
    <property type="match status" value="1"/>
</dbReference>
<dbReference type="AlphaFoldDB" id="A0A179EY62"/>
<dbReference type="Pfam" id="PF11558">
    <property type="entry name" value="HET-s_218-289"/>
    <property type="match status" value="1"/>
</dbReference>
<evidence type="ECO:0000313" key="3">
    <source>
        <dbReference type="EMBL" id="OAQ58135.1"/>
    </source>
</evidence>
<dbReference type="Proteomes" id="UP000078340">
    <property type="component" value="Unassembled WGS sequence"/>
</dbReference>
<dbReference type="InterPro" id="IPR038305">
    <property type="entry name" value="HeLo_sf"/>
</dbReference>
<sequence>MAELFGIVSGSLSAAALFNNCVDCFEYIQLGRKFGSDYERCRLKLDVARLRLSRWGEAIRVNDDPRFASGTPDDNDSREGRVILEELELLFQAAQRSSERYAKRAQREELVAFKDEDMDEIAQGLHNRLGLIARQRQARTSLMKKAKWALYGAKEFDRLLDQIASFLDDLENLFPVETASRRLMGLEIEQVADKASLLALRDAATGADGALSDAAAQKLEGMTGRNHARDIKTEETARVLLGNTWSEPALSGGSSIADQTMNTAGSITARGGSAVQVGNQYGGRGFFHS</sequence>
<dbReference type="GeneID" id="28893800"/>
<evidence type="ECO:0000259" key="2">
    <source>
        <dbReference type="Pfam" id="PF14479"/>
    </source>
</evidence>
<evidence type="ECO:0000313" key="4">
    <source>
        <dbReference type="Proteomes" id="UP000078340"/>
    </source>
</evidence>
<keyword evidence="3" id="KW-0640">Prion</keyword>
<reference evidence="3 4" key="1">
    <citation type="submission" date="2016-02" db="EMBL/GenBank/DDBJ databases">
        <title>Biosynthesis of antibiotic leucinostatins and their inhibition on Phytophthora in bio-control Purpureocillium lilacinum.</title>
        <authorList>
            <person name="Wang G."/>
            <person name="Liu Z."/>
            <person name="Lin R."/>
            <person name="Li E."/>
            <person name="Mao Z."/>
            <person name="Ling J."/>
            <person name="Yin W."/>
            <person name="Xie B."/>
        </authorList>
    </citation>
    <scope>NUCLEOTIDE SEQUENCE [LARGE SCALE GENOMIC DNA]</scope>
    <source>
        <strain evidence="3">PLFJ-1</strain>
    </source>
</reference>
<organism evidence="3 4">
    <name type="scientific">Purpureocillium lilacinum</name>
    <name type="common">Paecilomyces lilacinus</name>
    <dbReference type="NCBI Taxonomy" id="33203"/>
    <lineage>
        <taxon>Eukaryota</taxon>
        <taxon>Fungi</taxon>
        <taxon>Dikarya</taxon>
        <taxon>Ascomycota</taxon>
        <taxon>Pezizomycotina</taxon>
        <taxon>Sordariomycetes</taxon>
        <taxon>Hypocreomycetidae</taxon>
        <taxon>Hypocreales</taxon>
        <taxon>Ophiocordycipitaceae</taxon>
        <taxon>Purpureocillium</taxon>
    </lineage>
</organism>
<dbReference type="Pfam" id="PF14479">
    <property type="entry name" value="HeLo"/>
    <property type="match status" value="1"/>
</dbReference>
<accession>A0A179EY62</accession>